<dbReference type="SUPFAM" id="SSF53659">
    <property type="entry name" value="Isocitrate/Isopropylmalate dehydrogenase-like"/>
    <property type="match status" value="1"/>
</dbReference>
<dbReference type="InterPro" id="IPR003664">
    <property type="entry name" value="FA_synthesis"/>
</dbReference>
<comment type="subunit">
    <text evidence="9 10">Homodimer. Probably interacts with PlsY.</text>
</comment>
<dbReference type="InterPro" id="IPR012281">
    <property type="entry name" value="Phospholipid_synth_PlsX-like"/>
</dbReference>
<dbReference type="UniPathway" id="UPA00085"/>
<keyword evidence="2 10" id="KW-0963">Cytoplasm</keyword>
<evidence type="ECO:0000256" key="5">
    <source>
        <dbReference type="ARBA" id="ARBA00023098"/>
    </source>
</evidence>
<dbReference type="GO" id="GO:0006633">
    <property type="term" value="P:fatty acid biosynthetic process"/>
    <property type="evidence" value="ECO:0007669"/>
    <property type="project" value="UniProtKB-UniRule"/>
</dbReference>
<gene>
    <name evidence="10" type="primary">plsX</name>
    <name evidence="11" type="ORF">AKJ08_1633</name>
</gene>
<evidence type="ECO:0000256" key="8">
    <source>
        <dbReference type="ARBA" id="ARBA00024069"/>
    </source>
</evidence>
<dbReference type="PANTHER" id="PTHR30100">
    <property type="entry name" value="FATTY ACID/PHOSPHOLIPID SYNTHESIS PROTEIN PLSX"/>
    <property type="match status" value="1"/>
</dbReference>
<dbReference type="GO" id="GO:0043811">
    <property type="term" value="F:phosphate:acyl-[acyl carrier protein] acyltransferase activity"/>
    <property type="evidence" value="ECO:0007669"/>
    <property type="project" value="UniProtKB-UniRule"/>
</dbReference>
<dbReference type="Proteomes" id="UP000055590">
    <property type="component" value="Chromosome"/>
</dbReference>
<evidence type="ECO:0000313" key="11">
    <source>
        <dbReference type="EMBL" id="AKU91246.1"/>
    </source>
</evidence>
<dbReference type="EC" id="2.3.1.274" evidence="8 10"/>
<sequence>MKPVSVRHASQVVEMADHPRQAIRGKRDASIRVIFDLVASGEADAALSAGNSGAMLAAAQLVLGRLPGVEAPAVLAILPVGQRRVALLDAGARVEARPIDVVQYALLGEAYARRVLGVPRPRVALLSNGEEASKGTALTRSAMEALARDPFIDFLGYVEGKDVFAGVCDVVATDGFTGNVMLKTAEGAALAFRGMLEASIRRSPVAKLGGMLLRPALRALRSELDYAEYGGAPLVGCDGTVILAHGRSGARAIRSAIRMAAEAASIDLRDELSAAGARAATLF</sequence>
<dbReference type="PATRIC" id="fig|1391653.3.peg.1714"/>
<dbReference type="Gene3D" id="3.40.718.10">
    <property type="entry name" value="Isopropylmalate Dehydrogenase"/>
    <property type="match status" value="1"/>
</dbReference>
<evidence type="ECO:0000256" key="6">
    <source>
        <dbReference type="ARBA" id="ARBA00023209"/>
    </source>
</evidence>
<dbReference type="EMBL" id="CP012332">
    <property type="protein sequence ID" value="AKU91246.1"/>
    <property type="molecule type" value="Genomic_DNA"/>
</dbReference>
<evidence type="ECO:0000256" key="10">
    <source>
        <dbReference type="HAMAP-Rule" id="MF_00019"/>
    </source>
</evidence>
<name>A0A0K1PCX1_9BACT</name>
<comment type="subcellular location">
    <subcellularLocation>
        <location evidence="10">Cytoplasm</location>
    </subcellularLocation>
    <text evidence="10">Associated with the membrane possibly through PlsY.</text>
</comment>
<dbReference type="PANTHER" id="PTHR30100:SF1">
    <property type="entry name" value="PHOSPHATE ACYLTRANSFERASE"/>
    <property type="match status" value="1"/>
</dbReference>
<organism evidence="11 12">
    <name type="scientific">Vulgatibacter incomptus</name>
    <dbReference type="NCBI Taxonomy" id="1391653"/>
    <lineage>
        <taxon>Bacteria</taxon>
        <taxon>Pseudomonadati</taxon>
        <taxon>Myxococcota</taxon>
        <taxon>Myxococcia</taxon>
        <taxon>Myxococcales</taxon>
        <taxon>Cystobacterineae</taxon>
        <taxon>Vulgatibacteraceae</taxon>
        <taxon>Vulgatibacter</taxon>
    </lineage>
</organism>
<evidence type="ECO:0000313" key="12">
    <source>
        <dbReference type="Proteomes" id="UP000055590"/>
    </source>
</evidence>
<proteinExistence type="inferred from homology"/>
<dbReference type="GO" id="GO:0008654">
    <property type="term" value="P:phospholipid biosynthetic process"/>
    <property type="evidence" value="ECO:0007669"/>
    <property type="project" value="UniProtKB-KW"/>
</dbReference>
<keyword evidence="5 10" id="KW-0443">Lipid metabolism</keyword>
<dbReference type="PIRSF" id="PIRSF002465">
    <property type="entry name" value="Phsphlp_syn_PlsX"/>
    <property type="match status" value="1"/>
</dbReference>
<dbReference type="Pfam" id="PF02504">
    <property type="entry name" value="FA_synthesis"/>
    <property type="match status" value="1"/>
</dbReference>
<comment type="pathway">
    <text evidence="10">Lipid metabolism; phospholipid metabolism.</text>
</comment>
<comment type="catalytic activity">
    <reaction evidence="1 10">
        <text>a fatty acyl-[ACP] + phosphate = an acyl phosphate + holo-[ACP]</text>
        <dbReference type="Rhea" id="RHEA:42292"/>
        <dbReference type="Rhea" id="RHEA-COMP:9685"/>
        <dbReference type="Rhea" id="RHEA-COMP:14125"/>
        <dbReference type="ChEBI" id="CHEBI:43474"/>
        <dbReference type="ChEBI" id="CHEBI:59918"/>
        <dbReference type="ChEBI" id="CHEBI:64479"/>
        <dbReference type="ChEBI" id="CHEBI:138651"/>
        <dbReference type="EC" id="2.3.1.274"/>
    </reaction>
</comment>
<accession>A0A0K1PCX1</accession>
<keyword evidence="6 10" id="KW-0594">Phospholipid biosynthesis</keyword>
<dbReference type="STRING" id="1391653.AKJ08_1633"/>
<evidence type="ECO:0000256" key="1">
    <source>
        <dbReference type="ARBA" id="ARBA00001232"/>
    </source>
</evidence>
<dbReference type="GO" id="GO:0005737">
    <property type="term" value="C:cytoplasm"/>
    <property type="evidence" value="ECO:0007669"/>
    <property type="project" value="UniProtKB-SubCell"/>
</dbReference>
<evidence type="ECO:0000256" key="2">
    <source>
        <dbReference type="ARBA" id="ARBA00022490"/>
    </source>
</evidence>
<protein>
    <recommendedName>
        <fullName evidence="8 10">Phosphate acyltransferase</fullName>
        <ecNumber evidence="8 10">2.3.1.274</ecNumber>
    </recommendedName>
    <alternativeName>
        <fullName evidence="10">Acyl-ACP phosphotransacylase</fullName>
    </alternativeName>
    <alternativeName>
        <fullName evidence="10">Acyl-[acyl-carrier-protein]--phosphate acyltransferase</fullName>
    </alternativeName>
    <alternativeName>
        <fullName evidence="10">Phosphate-acyl-ACP acyltransferase</fullName>
    </alternativeName>
</protein>
<keyword evidence="12" id="KW-1185">Reference proteome</keyword>
<reference evidence="11 12" key="1">
    <citation type="submission" date="2015-08" db="EMBL/GenBank/DDBJ databases">
        <authorList>
            <person name="Babu N.S."/>
            <person name="Beckwith C.J."/>
            <person name="Beseler K.G."/>
            <person name="Brison A."/>
            <person name="Carone J.V."/>
            <person name="Caskin T.P."/>
            <person name="Diamond M."/>
            <person name="Durham M.E."/>
            <person name="Foxe J.M."/>
            <person name="Go M."/>
            <person name="Henderson B.A."/>
            <person name="Jones I.B."/>
            <person name="McGettigan J.A."/>
            <person name="Micheletti S.J."/>
            <person name="Nasrallah M.E."/>
            <person name="Ortiz D."/>
            <person name="Piller C.R."/>
            <person name="Privatt S.R."/>
            <person name="Schneider S.L."/>
            <person name="Sharp S."/>
            <person name="Smith T.C."/>
            <person name="Stanton J.D."/>
            <person name="Ullery H.E."/>
            <person name="Wilson R.J."/>
            <person name="Serrano M.G."/>
            <person name="Buck G."/>
            <person name="Lee V."/>
            <person name="Wang Y."/>
            <person name="Carvalho R."/>
            <person name="Voegtly L."/>
            <person name="Shi R."/>
            <person name="Duckworth R."/>
            <person name="Johnson A."/>
            <person name="Loviza R."/>
            <person name="Walstead R."/>
            <person name="Shah Z."/>
            <person name="Kiflezghi M."/>
            <person name="Wade K."/>
            <person name="Ball S.L."/>
            <person name="Bradley K.W."/>
            <person name="Asai D.J."/>
            <person name="Bowman C.A."/>
            <person name="Russell D.A."/>
            <person name="Pope W.H."/>
            <person name="Jacobs-Sera D."/>
            <person name="Hendrix R.W."/>
            <person name="Hatfull G.F."/>
        </authorList>
    </citation>
    <scope>NUCLEOTIDE SEQUENCE [LARGE SCALE GENOMIC DNA]</scope>
    <source>
        <strain evidence="11 12">DSM 27710</strain>
    </source>
</reference>
<comment type="similarity">
    <text evidence="10">Belongs to the PlsX family.</text>
</comment>
<dbReference type="AlphaFoldDB" id="A0A0K1PCX1"/>
<evidence type="ECO:0000256" key="9">
    <source>
        <dbReference type="ARBA" id="ARBA00046608"/>
    </source>
</evidence>
<dbReference type="NCBIfam" id="TIGR00182">
    <property type="entry name" value="plsX"/>
    <property type="match status" value="1"/>
</dbReference>
<evidence type="ECO:0000256" key="4">
    <source>
        <dbReference type="ARBA" id="ARBA00022679"/>
    </source>
</evidence>
<keyword evidence="11" id="KW-0012">Acyltransferase</keyword>
<comment type="function">
    <text evidence="10">Catalyzes the reversible formation of acyl-phosphate (acyl-PO(4)) from acyl-[acyl-carrier-protein] (acyl-ACP). This enzyme utilizes acyl-ACP as fatty acyl donor, but not acyl-CoA.</text>
</comment>
<evidence type="ECO:0000256" key="3">
    <source>
        <dbReference type="ARBA" id="ARBA00022516"/>
    </source>
</evidence>
<keyword evidence="4 10" id="KW-0808">Transferase</keyword>
<evidence type="ECO:0000256" key="7">
    <source>
        <dbReference type="ARBA" id="ARBA00023264"/>
    </source>
</evidence>
<dbReference type="HAMAP" id="MF_00019">
    <property type="entry name" value="PlsX"/>
    <property type="match status" value="1"/>
</dbReference>
<dbReference type="KEGG" id="vin:AKJ08_1633"/>
<keyword evidence="7 10" id="KW-1208">Phospholipid metabolism</keyword>
<keyword evidence="3 10" id="KW-0444">Lipid biosynthesis</keyword>